<evidence type="ECO:0000256" key="7">
    <source>
        <dbReference type="HAMAP-Rule" id="MF_00108"/>
    </source>
</evidence>
<organism evidence="8 9">
    <name type="scientific">Brumicola pallidula DSM 14239 = ACAM 615</name>
    <dbReference type="NCBI Taxonomy" id="1121922"/>
    <lineage>
        <taxon>Bacteria</taxon>
        <taxon>Pseudomonadati</taxon>
        <taxon>Pseudomonadota</taxon>
        <taxon>Gammaproteobacteria</taxon>
        <taxon>Alteromonadales</taxon>
        <taxon>Alteromonadaceae</taxon>
        <taxon>Brumicola</taxon>
    </lineage>
</organism>
<dbReference type="HAMAP" id="MF_00108">
    <property type="entry name" value="IspD"/>
    <property type="match status" value="1"/>
</dbReference>
<keyword evidence="4 7" id="KW-0808">Transferase</keyword>
<dbReference type="PANTHER" id="PTHR32125">
    <property type="entry name" value="2-C-METHYL-D-ERYTHRITOL 4-PHOSPHATE CYTIDYLYLTRANSFERASE, CHLOROPLASTIC"/>
    <property type="match status" value="1"/>
</dbReference>
<comment type="catalytic activity">
    <reaction evidence="1 7">
        <text>2-C-methyl-D-erythritol 4-phosphate + CTP + H(+) = 4-CDP-2-C-methyl-D-erythritol + diphosphate</text>
        <dbReference type="Rhea" id="RHEA:13429"/>
        <dbReference type="ChEBI" id="CHEBI:15378"/>
        <dbReference type="ChEBI" id="CHEBI:33019"/>
        <dbReference type="ChEBI" id="CHEBI:37563"/>
        <dbReference type="ChEBI" id="CHEBI:57823"/>
        <dbReference type="ChEBI" id="CHEBI:58262"/>
        <dbReference type="EC" id="2.7.7.60"/>
    </reaction>
</comment>
<dbReference type="UniPathway" id="UPA00056">
    <property type="reaction ID" value="UER00093"/>
</dbReference>
<dbReference type="OrthoDB" id="9806837at2"/>
<feature type="site" description="Positions MEP for the nucleophilic attack" evidence="7">
    <location>
        <position position="221"/>
    </location>
</feature>
<evidence type="ECO:0000256" key="3">
    <source>
        <dbReference type="ARBA" id="ARBA00009789"/>
    </source>
</evidence>
<dbReference type="InterPro" id="IPR034683">
    <property type="entry name" value="IspD/TarI"/>
</dbReference>
<keyword evidence="5 7" id="KW-0548">Nucleotidyltransferase</keyword>
<protein>
    <recommendedName>
        <fullName evidence="7">2-C-methyl-D-erythritol 4-phosphate cytidylyltransferase</fullName>
        <ecNumber evidence="7">2.7.7.60</ecNumber>
    </recommendedName>
    <alternativeName>
        <fullName evidence="7">4-diphosphocytidyl-2C-methyl-D-erythritol synthase</fullName>
    </alternativeName>
    <alternativeName>
        <fullName evidence="7">MEP cytidylyltransferase</fullName>
        <shortName evidence="7">MCT</shortName>
    </alternativeName>
</protein>
<dbReference type="RefSeq" id="WP_006009795.1">
    <property type="nucleotide sequence ID" value="NZ_BAEQ01000018.1"/>
</dbReference>
<dbReference type="SUPFAM" id="SSF53448">
    <property type="entry name" value="Nucleotide-diphospho-sugar transferases"/>
    <property type="match status" value="1"/>
</dbReference>
<evidence type="ECO:0000256" key="5">
    <source>
        <dbReference type="ARBA" id="ARBA00022695"/>
    </source>
</evidence>
<keyword evidence="9" id="KW-1185">Reference proteome</keyword>
<dbReference type="InterPro" id="IPR001228">
    <property type="entry name" value="IspD"/>
</dbReference>
<feature type="site" description="Transition state stabilizer" evidence="7">
    <location>
        <position position="26"/>
    </location>
</feature>
<keyword evidence="6 7" id="KW-0414">Isoprene biosynthesis</keyword>
<accession>K6ZXB1</accession>
<evidence type="ECO:0000256" key="4">
    <source>
        <dbReference type="ARBA" id="ARBA00022679"/>
    </source>
</evidence>
<dbReference type="GO" id="GO:0050518">
    <property type="term" value="F:2-C-methyl-D-erythritol 4-phosphate cytidylyltransferase activity"/>
    <property type="evidence" value="ECO:0007669"/>
    <property type="project" value="UniProtKB-UniRule"/>
</dbReference>
<evidence type="ECO:0000313" key="9">
    <source>
        <dbReference type="Proteomes" id="UP000006251"/>
    </source>
</evidence>
<evidence type="ECO:0000256" key="6">
    <source>
        <dbReference type="ARBA" id="ARBA00023229"/>
    </source>
</evidence>
<dbReference type="FunFam" id="3.90.550.10:FF:000003">
    <property type="entry name" value="2-C-methyl-D-erythritol 4-phosphate cytidylyltransferase"/>
    <property type="match status" value="1"/>
</dbReference>
<dbReference type="PROSITE" id="PS01295">
    <property type="entry name" value="ISPD"/>
    <property type="match status" value="1"/>
</dbReference>
<dbReference type="EC" id="2.7.7.60" evidence="7"/>
<comment type="pathway">
    <text evidence="2 7">Isoprenoid biosynthesis; isopentenyl diphosphate biosynthesis via DXP pathway; isopentenyl diphosphate from 1-deoxy-D-xylulose 5-phosphate: step 2/6.</text>
</comment>
<feature type="site" description="Transition state stabilizer" evidence="7">
    <location>
        <position position="19"/>
    </location>
</feature>
<proteinExistence type="inferred from homology"/>
<reference evidence="9" key="1">
    <citation type="journal article" date="2014" name="Environ. Microbiol.">
        <title>Comparative genomics of the marine bacterial genus Glaciecola reveals the high degree of genomic diversity and genomic characteristic for cold adaptation.</title>
        <authorList>
            <person name="Qin Q.L."/>
            <person name="Xie B.B."/>
            <person name="Yu Y."/>
            <person name="Shu Y.L."/>
            <person name="Rong J.C."/>
            <person name="Zhang Y.J."/>
            <person name="Zhao D.L."/>
            <person name="Chen X.L."/>
            <person name="Zhang X.Y."/>
            <person name="Chen B."/>
            <person name="Zhou B.C."/>
            <person name="Zhang Y.Z."/>
        </authorList>
    </citation>
    <scope>NUCLEOTIDE SEQUENCE [LARGE SCALE GENOMIC DNA]</scope>
    <source>
        <strain evidence="9">ACAM 615</strain>
    </source>
</reference>
<feature type="site" description="Positions MEP for the nucleophilic attack" evidence="7">
    <location>
        <position position="165"/>
    </location>
</feature>
<sequence length="247" mass="27132">MTAVEKFVAVVAAAGIGSRMKSSVAKQYLTIGNQTVIEHTLDALLSHHQIQRIVVVLHPQDTIFKSLKVSQNPLIETVTGGIQRVDSVLSGLLHCLTEPIVNTNSWILVHDAARPCVTHAELDDLFASINTCDGAILAVPVTDTIKRAFSNKNSPIAEIEETVERTQLWQAQTPQFFPLKKLINAIELAQHNNIDITDEASAMEHIKASVKLIEGRSTNIKITRSCDLALAAFYLTNDTFTNNNKNN</sequence>
<dbReference type="Proteomes" id="UP000006251">
    <property type="component" value="Unassembled WGS sequence"/>
</dbReference>
<dbReference type="GO" id="GO:0019288">
    <property type="term" value="P:isopentenyl diphosphate biosynthetic process, methylerythritol 4-phosphate pathway"/>
    <property type="evidence" value="ECO:0007669"/>
    <property type="project" value="UniProtKB-UniRule"/>
</dbReference>
<name>K6ZXB1_9ALTE</name>
<evidence type="ECO:0000256" key="2">
    <source>
        <dbReference type="ARBA" id="ARBA00004787"/>
    </source>
</evidence>
<dbReference type="InterPro" id="IPR018294">
    <property type="entry name" value="ISPD_synthase_CS"/>
</dbReference>
<gene>
    <name evidence="7 8" type="primary">ispD</name>
    <name evidence="8" type="ORF">GPAL_1086</name>
</gene>
<comment type="caution">
    <text evidence="8">The sequence shown here is derived from an EMBL/GenBank/DDBJ whole genome shotgun (WGS) entry which is preliminary data.</text>
</comment>
<dbReference type="NCBIfam" id="TIGR00453">
    <property type="entry name" value="ispD"/>
    <property type="match status" value="1"/>
</dbReference>
<dbReference type="AlphaFoldDB" id="K6ZXB1"/>
<dbReference type="PANTHER" id="PTHR32125:SF4">
    <property type="entry name" value="2-C-METHYL-D-ERYTHRITOL 4-PHOSPHATE CYTIDYLYLTRANSFERASE, CHLOROPLASTIC"/>
    <property type="match status" value="1"/>
</dbReference>
<comment type="function">
    <text evidence="7">Catalyzes the formation of 4-diphosphocytidyl-2-C-methyl-D-erythritol from CTP and 2-C-methyl-D-erythritol 4-phosphate (MEP).</text>
</comment>
<evidence type="ECO:0000256" key="1">
    <source>
        <dbReference type="ARBA" id="ARBA00001282"/>
    </source>
</evidence>
<dbReference type="EMBL" id="BAEQ01000018">
    <property type="protein sequence ID" value="GAC27965.1"/>
    <property type="molecule type" value="Genomic_DNA"/>
</dbReference>
<dbReference type="InterPro" id="IPR029044">
    <property type="entry name" value="Nucleotide-diphossugar_trans"/>
</dbReference>
<dbReference type="CDD" id="cd02516">
    <property type="entry name" value="CDP-ME_synthetase"/>
    <property type="match status" value="1"/>
</dbReference>
<evidence type="ECO:0000313" key="8">
    <source>
        <dbReference type="EMBL" id="GAC27965.1"/>
    </source>
</evidence>
<comment type="similarity">
    <text evidence="3 7">Belongs to the IspD/TarI cytidylyltransferase family. IspD subfamily.</text>
</comment>
<dbReference type="Pfam" id="PF01128">
    <property type="entry name" value="IspD"/>
    <property type="match status" value="1"/>
</dbReference>
<dbReference type="InterPro" id="IPR050088">
    <property type="entry name" value="IspD/TarI_cytidylyltransf_bact"/>
</dbReference>
<dbReference type="STRING" id="1121922.GCA_000428905_00073"/>
<dbReference type="Gene3D" id="3.90.550.10">
    <property type="entry name" value="Spore Coat Polysaccharide Biosynthesis Protein SpsA, Chain A"/>
    <property type="match status" value="1"/>
</dbReference>